<accession>A0A3M7RTP9</accession>
<feature type="non-terminal residue" evidence="2">
    <location>
        <position position="258"/>
    </location>
</feature>
<evidence type="ECO:0000313" key="3">
    <source>
        <dbReference type="Proteomes" id="UP000276133"/>
    </source>
</evidence>
<dbReference type="AlphaFoldDB" id="A0A3M7RTP9"/>
<protein>
    <recommendedName>
        <fullName evidence="1">DOMON domain-containing protein</fullName>
    </recommendedName>
</protein>
<reference evidence="2 3" key="1">
    <citation type="journal article" date="2018" name="Sci. Rep.">
        <title>Genomic signatures of local adaptation to the degree of environmental predictability in rotifers.</title>
        <authorList>
            <person name="Franch-Gras L."/>
            <person name="Hahn C."/>
            <person name="Garcia-Roger E.M."/>
            <person name="Carmona M.J."/>
            <person name="Serra M."/>
            <person name="Gomez A."/>
        </authorList>
    </citation>
    <scope>NUCLEOTIDE SEQUENCE [LARGE SCALE GENOMIC DNA]</scope>
    <source>
        <strain evidence="2">HYR1</strain>
    </source>
</reference>
<keyword evidence="3" id="KW-1185">Reference proteome</keyword>
<proteinExistence type="predicted"/>
<evidence type="ECO:0000259" key="1">
    <source>
        <dbReference type="PROSITE" id="PS50836"/>
    </source>
</evidence>
<dbReference type="PROSITE" id="PS50836">
    <property type="entry name" value="DOMON"/>
    <property type="match status" value="1"/>
</dbReference>
<dbReference type="InterPro" id="IPR005018">
    <property type="entry name" value="DOMON_domain"/>
</dbReference>
<dbReference type="Proteomes" id="UP000276133">
    <property type="component" value="Unassembled WGS sequence"/>
</dbReference>
<organism evidence="2 3">
    <name type="scientific">Brachionus plicatilis</name>
    <name type="common">Marine rotifer</name>
    <name type="synonym">Brachionus muelleri</name>
    <dbReference type="NCBI Taxonomy" id="10195"/>
    <lineage>
        <taxon>Eukaryota</taxon>
        <taxon>Metazoa</taxon>
        <taxon>Spiralia</taxon>
        <taxon>Gnathifera</taxon>
        <taxon>Rotifera</taxon>
        <taxon>Eurotatoria</taxon>
        <taxon>Monogononta</taxon>
        <taxon>Pseudotrocha</taxon>
        <taxon>Ploima</taxon>
        <taxon>Brachionidae</taxon>
        <taxon>Brachionus</taxon>
    </lineage>
</organism>
<dbReference type="EMBL" id="REGN01002688">
    <property type="protein sequence ID" value="RNA26705.1"/>
    <property type="molecule type" value="Genomic_DNA"/>
</dbReference>
<gene>
    <name evidence="2" type="ORF">BpHYR1_047819</name>
</gene>
<name>A0A3M7RTP9_BRAPC</name>
<sequence length="258" mass="29395">MKLVIFYLMVYFYNSINKVGSDELTLSDYSLEWIEMEEEMEFKLNTIVEDSDNIWTSFALSFDDQMGNDNALICKMYGTDRKVDHAYNRKTQNNGVINYHLNRISSSSPLSLNSNSDKDQSTFVSIETTTKVDANTNLPTIQTFTTEINKFGEFSIGDFSLQWKNNDDKTNFTFVTKNIGKQSLFYSAFAFSKDSFMGQDDVIACKVTSDSQYLIERYYNQGKSQPKYLTAESKDIGISGPEVNLSDGTLTCSLMLEK</sequence>
<dbReference type="Pfam" id="PF03351">
    <property type="entry name" value="DOMON"/>
    <property type="match status" value="1"/>
</dbReference>
<comment type="caution">
    <text evidence="2">The sequence shown here is derived from an EMBL/GenBank/DDBJ whole genome shotgun (WGS) entry which is preliminary data.</text>
</comment>
<evidence type="ECO:0000313" key="2">
    <source>
        <dbReference type="EMBL" id="RNA26705.1"/>
    </source>
</evidence>
<feature type="domain" description="DOMON" evidence="1">
    <location>
        <begin position="157"/>
        <end position="258"/>
    </location>
</feature>